<evidence type="ECO:0000259" key="1">
    <source>
        <dbReference type="Pfam" id="PF07992"/>
    </source>
</evidence>
<dbReference type="Pfam" id="PF07992">
    <property type="entry name" value="Pyr_redox_2"/>
    <property type="match status" value="1"/>
</dbReference>
<dbReference type="InterPro" id="IPR052541">
    <property type="entry name" value="SQRD"/>
</dbReference>
<protein>
    <submittedName>
        <fullName evidence="2">FAD-dependent pyridine nucleotide-disulfide oxidoreductase</fullName>
    </submittedName>
</protein>
<dbReference type="EMBL" id="CABPSL010000012">
    <property type="protein sequence ID" value="VVE20665.1"/>
    <property type="molecule type" value="Genomic_DNA"/>
</dbReference>
<dbReference type="Gene3D" id="3.50.50.60">
    <property type="entry name" value="FAD/NAD(P)-binding domain"/>
    <property type="match status" value="2"/>
</dbReference>
<dbReference type="SUPFAM" id="SSF51905">
    <property type="entry name" value="FAD/NAD(P)-binding domain"/>
    <property type="match status" value="1"/>
</dbReference>
<dbReference type="GO" id="GO:0016491">
    <property type="term" value="F:oxidoreductase activity"/>
    <property type="evidence" value="ECO:0007669"/>
    <property type="project" value="InterPro"/>
</dbReference>
<dbReference type="OrthoDB" id="9767928at2"/>
<dbReference type="AlphaFoldDB" id="A0A5E4WC22"/>
<proteinExistence type="predicted"/>
<dbReference type="PANTHER" id="PTHR43755">
    <property type="match status" value="1"/>
</dbReference>
<name>A0A5E4WC22_9BURK</name>
<organism evidence="2 3">
    <name type="scientific">Pandoraea cepalis</name>
    <dbReference type="NCBI Taxonomy" id="2508294"/>
    <lineage>
        <taxon>Bacteria</taxon>
        <taxon>Pseudomonadati</taxon>
        <taxon>Pseudomonadota</taxon>
        <taxon>Betaproteobacteria</taxon>
        <taxon>Burkholderiales</taxon>
        <taxon>Burkholderiaceae</taxon>
        <taxon>Pandoraea</taxon>
    </lineage>
</organism>
<dbReference type="InterPro" id="IPR023753">
    <property type="entry name" value="FAD/NAD-binding_dom"/>
</dbReference>
<dbReference type="PANTHER" id="PTHR43755:SF1">
    <property type="entry name" value="FAD-DEPENDENT PYRIDINE NUCLEOTIDE-DISULPHIDE OXIDOREDUCTASE"/>
    <property type="match status" value="1"/>
</dbReference>
<feature type="domain" description="FAD/NAD(P)-binding" evidence="1">
    <location>
        <begin position="8"/>
        <end position="152"/>
    </location>
</feature>
<gene>
    <name evidence="2" type="ORF">PCE31106_03114</name>
</gene>
<reference evidence="2 3" key="1">
    <citation type="submission" date="2019-08" db="EMBL/GenBank/DDBJ databases">
        <authorList>
            <person name="Peeters C."/>
        </authorList>
    </citation>
    <scope>NUCLEOTIDE SEQUENCE [LARGE SCALE GENOMIC DNA]</scope>
    <source>
        <strain evidence="2 3">LMG 31106</strain>
    </source>
</reference>
<dbReference type="RefSeq" id="WP_150563888.1">
    <property type="nucleotide sequence ID" value="NZ_CABPSL010000012.1"/>
</dbReference>
<evidence type="ECO:0000313" key="2">
    <source>
        <dbReference type="EMBL" id="VVE20665.1"/>
    </source>
</evidence>
<sequence>MNTATKPHVLVLGGNFAGLSSAQKIREYAGESVDITVIDRKDYLLFVPNIPTDVFENRDPSLHQRMQLRPALAGDDIHFIQALVQRVDIDARTVHFLPFERPGEASESLHYDYLVVALGAHLAYDRLPGFAEHGHTVSDLFHGERLRRYLFEGGYRGGPIVIGAAHFHQGDGAEGLQPYPGGSIPYLKAACEGPILEMTTAMASWLTRTGRGTPEKITVFTPDEVIAADAGVKNVEAFLRMTHAMGIHYRNNMPDIARLTAEGIEFSTGETLAAEIKLILPDWVSHECLRDLPICDSRGFVRTNLLMRNPEHPEILAAGDCASVTVPKIGGIGHQQAEIVGRQIALDMGRMDAEEANQALRPVTFCIGDMGEGRAFYVRSNSWFGGHDDVLKMGRVPYRLKMSYRDLFFLTHGKMPGFGLNIAQFAAERVF</sequence>
<accession>A0A5E4WC22</accession>
<evidence type="ECO:0000313" key="3">
    <source>
        <dbReference type="Proteomes" id="UP000384354"/>
    </source>
</evidence>
<dbReference type="Proteomes" id="UP000384354">
    <property type="component" value="Unassembled WGS sequence"/>
</dbReference>
<dbReference type="InterPro" id="IPR036188">
    <property type="entry name" value="FAD/NAD-bd_sf"/>
</dbReference>